<feature type="domain" description="LYC1 C-terminal" evidence="1">
    <location>
        <begin position="181"/>
        <end position="377"/>
    </location>
</feature>
<reference evidence="2" key="1">
    <citation type="journal article" date="2023" name="Mol. Phylogenet. Evol.">
        <title>Genome-scale phylogeny and comparative genomics of the fungal order Sordariales.</title>
        <authorList>
            <person name="Hensen N."/>
            <person name="Bonometti L."/>
            <person name="Westerberg I."/>
            <person name="Brannstrom I.O."/>
            <person name="Guillou S."/>
            <person name="Cros-Aarteil S."/>
            <person name="Calhoun S."/>
            <person name="Haridas S."/>
            <person name="Kuo A."/>
            <person name="Mondo S."/>
            <person name="Pangilinan J."/>
            <person name="Riley R."/>
            <person name="LaButti K."/>
            <person name="Andreopoulos B."/>
            <person name="Lipzen A."/>
            <person name="Chen C."/>
            <person name="Yan M."/>
            <person name="Daum C."/>
            <person name="Ng V."/>
            <person name="Clum A."/>
            <person name="Steindorff A."/>
            <person name="Ohm R.A."/>
            <person name="Martin F."/>
            <person name="Silar P."/>
            <person name="Natvig D.O."/>
            <person name="Lalanne C."/>
            <person name="Gautier V."/>
            <person name="Ament-Velasquez S.L."/>
            <person name="Kruys A."/>
            <person name="Hutchinson M.I."/>
            <person name="Powell A.J."/>
            <person name="Barry K."/>
            <person name="Miller A.N."/>
            <person name="Grigoriev I.V."/>
            <person name="Debuchy R."/>
            <person name="Gladieux P."/>
            <person name="Hiltunen Thoren M."/>
            <person name="Johannesson H."/>
        </authorList>
    </citation>
    <scope>NUCLEOTIDE SEQUENCE</scope>
    <source>
        <strain evidence="2">CBS 232.78</strain>
    </source>
</reference>
<dbReference type="SUPFAM" id="SSF55729">
    <property type="entry name" value="Acyl-CoA N-acyltransferases (Nat)"/>
    <property type="match status" value="1"/>
</dbReference>
<comment type="caution">
    <text evidence="2">The sequence shown here is derived from an EMBL/GenBank/DDBJ whole genome shotgun (WGS) entry which is preliminary data.</text>
</comment>
<dbReference type="InterPro" id="IPR055100">
    <property type="entry name" value="GNAT_LYC1-like"/>
</dbReference>
<dbReference type="InterPro" id="IPR016181">
    <property type="entry name" value="Acyl_CoA_acyltransferase"/>
</dbReference>
<dbReference type="PANTHER" id="PTHR34815">
    <property type="entry name" value="LYSINE ACETYLTRANSFERASE"/>
    <property type="match status" value="1"/>
</dbReference>
<proteinExistence type="predicted"/>
<keyword evidence="3" id="KW-1185">Reference proteome</keyword>
<sequence length="377" mass="42283">MSENTKSGKRDLTISDVLFGEATDQQRTLSWQLNAASWAPPMTLEDYVGREKTLSETALSANGGTRYWVLTLKDDPDTIVSACEVTAKKVLLADSAGSRIVDSYSIASVFTAPRYRKQGMAGYMLKEVQRLVDRTTECGALYSDIGKIYYTNLGWIDFSSPQLVFSLDHVRDSDLNAILSPSSSSAVSLLVENEVAALCEKDTVALKRKFQRLAEAKDGKTHITFLPTFTQCSWHFARDTYVAKVMAGGREPRHRGAQTLDGASWLYWDHDLREKKLKVQRIVISSSASPDKRATDIKRLLEAALAEARSWGLPKLLMWNPGSETSAAATDIWRESGGKLKLIFEEREDGSIPSLRWKNGDRSREIVWEDNEYFSWC</sequence>
<dbReference type="Pfam" id="PF22998">
    <property type="entry name" value="GNAT_LYC1-like"/>
    <property type="match status" value="1"/>
</dbReference>
<accession>A0AAE0P0S6</accession>
<gene>
    <name evidence="2" type="ORF">B0H63DRAFT_467627</name>
</gene>
<dbReference type="PANTHER" id="PTHR34815:SF4">
    <property type="entry name" value="N-ACETYLTRANSFERASE DOMAIN-CONTAINING PROTEIN"/>
    <property type="match status" value="1"/>
</dbReference>
<evidence type="ECO:0000313" key="2">
    <source>
        <dbReference type="EMBL" id="KAK3391274.1"/>
    </source>
</evidence>
<dbReference type="InterPro" id="IPR053013">
    <property type="entry name" value="LAT"/>
</dbReference>
<evidence type="ECO:0000313" key="3">
    <source>
        <dbReference type="Proteomes" id="UP001285441"/>
    </source>
</evidence>
<dbReference type="EMBL" id="JAULSW010000002">
    <property type="protein sequence ID" value="KAK3391274.1"/>
    <property type="molecule type" value="Genomic_DNA"/>
</dbReference>
<evidence type="ECO:0000259" key="1">
    <source>
        <dbReference type="Pfam" id="PF22998"/>
    </source>
</evidence>
<name>A0AAE0P0S6_9PEZI</name>
<dbReference type="Gene3D" id="3.40.630.30">
    <property type="match status" value="1"/>
</dbReference>
<dbReference type="Proteomes" id="UP001285441">
    <property type="component" value="Unassembled WGS sequence"/>
</dbReference>
<reference evidence="2" key="2">
    <citation type="submission" date="2023-06" db="EMBL/GenBank/DDBJ databases">
        <authorList>
            <consortium name="Lawrence Berkeley National Laboratory"/>
            <person name="Haridas S."/>
            <person name="Hensen N."/>
            <person name="Bonometti L."/>
            <person name="Westerberg I."/>
            <person name="Brannstrom I.O."/>
            <person name="Guillou S."/>
            <person name="Cros-Aarteil S."/>
            <person name="Calhoun S."/>
            <person name="Kuo A."/>
            <person name="Mondo S."/>
            <person name="Pangilinan J."/>
            <person name="Riley R."/>
            <person name="LaButti K."/>
            <person name="Andreopoulos B."/>
            <person name="Lipzen A."/>
            <person name="Chen C."/>
            <person name="Yanf M."/>
            <person name="Daum C."/>
            <person name="Ng V."/>
            <person name="Clum A."/>
            <person name="Steindorff A."/>
            <person name="Ohm R."/>
            <person name="Martin F."/>
            <person name="Silar P."/>
            <person name="Natvig D."/>
            <person name="Lalanne C."/>
            <person name="Gautier V."/>
            <person name="Ament-velasquez S.L."/>
            <person name="Kruys A."/>
            <person name="Hutchinson M.I."/>
            <person name="Powell A.J."/>
            <person name="Barry K."/>
            <person name="Miller A.N."/>
            <person name="Grigoriev I.V."/>
            <person name="Debuchy R."/>
            <person name="Gladieux P."/>
            <person name="Thoren M.H."/>
            <person name="Johannesson H."/>
        </authorList>
    </citation>
    <scope>NUCLEOTIDE SEQUENCE</scope>
    <source>
        <strain evidence="2">CBS 232.78</strain>
    </source>
</reference>
<organism evidence="2 3">
    <name type="scientific">Podospora didyma</name>
    <dbReference type="NCBI Taxonomy" id="330526"/>
    <lineage>
        <taxon>Eukaryota</taxon>
        <taxon>Fungi</taxon>
        <taxon>Dikarya</taxon>
        <taxon>Ascomycota</taxon>
        <taxon>Pezizomycotina</taxon>
        <taxon>Sordariomycetes</taxon>
        <taxon>Sordariomycetidae</taxon>
        <taxon>Sordariales</taxon>
        <taxon>Podosporaceae</taxon>
        <taxon>Podospora</taxon>
    </lineage>
</organism>
<protein>
    <recommendedName>
        <fullName evidence="1">LYC1 C-terminal domain-containing protein</fullName>
    </recommendedName>
</protein>
<dbReference type="AlphaFoldDB" id="A0AAE0P0S6"/>